<gene>
    <name evidence="2" type="ORF">PV09_02465</name>
</gene>
<organism evidence="2 3">
    <name type="scientific">Verruconis gallopava</name>
    <dbReference type="NCBI Taxonomy" id="253628"/>
    <lineage>
        <taxon>Eukaryota</taxon>
        <taxon>Fungi</taxon>
        <taxon>Dikarya</taxon>
        <taxon>Ascomycota</taxon>
        <taxon>Pezizomycotina</taxon>
        <taxon>Dothideomycetes</taxon>
        <taxon>Pleosporomycetidae</taxon>
        <taxon>Venturiales</taxon>
        <taxon>Sympoventuriaceae</taxon>
        <taxon>Verruconis</taxon>
    </lineage>
</organism>
<reference evidence="2 3" key="1">
    <citation type="submission" date="2015-01" db="EMBL/GenBank/DDBJ databases">
        <title>The Genome Sequence of Ochroconis gallopava CBS43764.</title>
        <authorList>
            <consortium name="The Broad Institute Genomics Platform"/>
            <person name="Cuomo C."/>
            <person name="de Hoog S."/>
            <person name="Gorbushina A."/>
            <person name="Stielow B."/>
            <person name="Teixiera M."/>
            <person name="Abouelleil A."/>
            <person name="Chapman S.B."/>
            <person name="Priest M."/>
            <person name="Young S.K."/>
            <person name="Wortman J."/>
            <person name="Nusbaum C."/>
            <person name="Birren B."/>
        </authorList>
    </citation>
    <scope>NUCLEOTIDE SEQUENCE [LARGE SCALE GENOMIC DNA]</scope>
    <source>
        <strain evidence="2 3">CBS 43764</strain>
    </source>
</reference>
<dbReference type="AlphaFoldDB" id="A0A0D1XVD8"/>
<dbReference type="InParanoid" id="A0A0D1XVD8"/>
<dbReference type="Proteomes" id="UP000053259">
    <property type="component" value="Unassembled WGS sequence"/>
</dbReference>
<evidence type="ECO:0000313" key="2">
    <source>
        <dbReference type="EMBL" id="KIW06781.1"/>
    </source>
</evidence>
<sequence>MPRKKAPPLSTGALAFIVSTNMEKPDMQMRKFIRSHVMVGKNVGRTLPDRRKKKALPENAPKFSHNSSGSFMNTPDEAEECLSSASLRFGNCLSTLGPADPSTDYHELNPVLRFSAIAKNLLFVLEPCIFFERRAEEWISPLTTDPVYMHCLIFTSQYYFDALSIGRFGNNVPVNRQTVPHFFKALSLLQNRLSDKSNQMIVANSTAAAIMGLSAYALIIDDVNFARKHVEALCRIVRMRGGTASFKGSEKLLLEILRNDLGLALAKGTSPMFLKIMSPEEALLQFPDLKSFLEPRNLPVAATNFVYLKDVEHKLIQAWTVLANFCTLINFAADTEQKISTHTFLHVMTSVMYQLLAMQSCFGAHNELVRLGLIVFSSSIFLQWKTIGLRYEQLTKTFLKHMKLVSNIEMSPRLILWMVMIGAISLLDQGHDHWVRPLFLMNMRLCGVQTWQDVRSVMTEFLWISFVHDQPAKSVYERIAGQVCRREQNLYN</sequence>
<protein>
    <recommendedName>
        <fullName evidence="4">Transcription factor domain-containing protein</fullName>
    </recommendedName>
</protein>
<evidence type="ECO:0008006" key="4">
    <source>
        <dbReference type="Google" id="ProtNLM"/>
    </source>
</evidence>
<dbReference type="VEuPathDB" id="FungiDB:PV09_02465"/>
<feature type="region of interest" description="Disordered" evidence="1">
    <location>
        <begin position="48"/>
        <end position="69"/>
    </location>
</feature>
<accession>A0A0D1XVD8</accession>
<dbReference type="OrthoDB" id="4158087at2759"/>
<dbReference type="PANTHER" id="PTHR37540:SF9">
    <property type="entry name" value="ZN(2)-C6 FUNGAL-TYPE DOMAIN-CONTAINING PROTEIN"/>
    <property type="match status" value="1"/>
</dbReference>
<proteinExistence type="predicted"/>
<dbReference type="HOGENOM" id="CLU_023254_0_2_1"/>
<keyword evidence="3" id="KW-1185">Reference proteome</keyword>
<evidence type="ECO:0000313" key="3">
    <source>
        <dbReference type="Proteomes" id="UP000053259"/>
    </source>
</evidence>
<dbReference type="GeneID" id="27310438"/>
<dbReference type="RefSeq" id="XP_016216650.1">
    <property type="nucleotide sequence ID" value="XM_016355514.1"/>
</dbReference>
<dbReference type="EMBL" id="KN847534">
    <property type="protein sequence ID" value="KIW06781.1"/>
    <property type="molecule type" value="Genomic_DNA"/>
</dbReference>
<dbReference type="PANTHER" id="PTHR37540">
    <property type="entry name" value="TRANSCRIPTION FACTOR (ACR-2), PUTATIVE-RELATED-RELATED"/>
    <property type="match status" value="1"/>
</dbReference>
<evidence type="ECO:0000256" key="1">
    <source>
        <dbReference type="SAM" id="MobiDB-lite"/>
    </source>
</evidence>
<name>A0A0D1XVD8_9PEZI</name>
<dbReference type="STRING" id="253628.A0A0D1XVD8"/>